<evidence type="ECO:0000256" key="2">
    <source>
        <dbReference type="ARBA" id="ARBA00009819"/>
    </source>
</evidence>
<evidence type="ECO:0000256" key="1">
    <source>
        <dbReference type="ARBA" id="ARBA00004651"/>
    </source>
</evidence>
<feature type="transmembrane region" description="Helical" evidence="12">
    <location>
        <begin position="58"/>
        <end position="79"/>
    </location>
</feature>
<dbReference type="EMBL" id="CCEH01000009">
    <property type="protein sequence ID" value="CDR28169.1"/>
    <property type="molecule type" value="Genomic_DNA"/>
</dbReference>
<dbReference type="GO" id="GO:0046872">
    <property type="term" value="F:metal ion binding"/>
    <property type="evidence" value="ECO:0007669"/>
    <property type="project" value="UniProtKB-UniRule"/>
</dbReference>
<feature type="transmembrane region" description="Helical" evidence="12">
    <location>
        <begin position="182"/>
        <end position="202"/>
    </location>
</feature>
<feature type="transmembrane region" description="Helical" evidence="12">
    <location>
        <begin position="126"/>
        <end position="150"/>
    </location>
</feature>
<protein>
    <submittedName>
        <fullName evidence="13">Cytochrome d ubiquinol oxidase subunit I</fullName>
        <ecNumber evidence="13">1.10.3.-</ecNumber>
    </submittedName>
</protein>
<dbReference type="RefSeq" id="WP_047530550.1">
    <property type="nucleotide sequence ID" value="NZ_CCEH01000009.1"/>
</dbReference>
<feature type="transmembrane region" description="Helical" evidence="12">
    <location>
        <begin position="357"/>
        <end position="379"/>
    </location>
</feature>
<dbReference type="Pfam" id="PF01654">
    <property type="entry name" value="Cyt_bd_oxida_I"/>
    <property type="match status" value="1"/>
</dbReference>
<feature type="transmembrane region" description="Helical" evidence="12">
    <location>
        <begin position="318"/>
        <end position="345"/>
    </location>
</feature>
<evidence type="ECO:0000313" key="13">
    <source>
        <dbReference type="EMBL" id="CDR28169.1"/>
    </source>
</evidence>
<comment type="subcellular location">
    <subcellularLocation>
        <location evidence="1">Cell membrane</location>
        <topology evidence="1">Multi-pass membrane protein</topology>
    </subcellularLocation>
</comment>
<keyword evidence="4 12" id="KW-1003">Cell membrane</keyword>
<evidence type="ECO:0000256" key="7">
    <source>
        <dbReference type="ARBA" id="ARBA00022723"/>
    </source>
</evidence>
<evidence type="ECO:0000256" key="6">
    <source>
        <dbReference type="ARBA" id="ARBA00022692"/>
    </source>
</evidence>
<name>A0A077UI78_9STAP</name>
<keyword evidence="11 12" id="KW-0472">Membrane</keyword>
<dbReference type="GO" id="GO:0070069">
    <property type="term" value="C:cytochrome complex"/>
    <property type="evidence" value="ECO:0007669"/>
    <property type="project" value="UniProtKB-UniRule"/>
</dbReference>
<dbReference type="InterPro" id="IPR002585">
    <property type="entry name" value="Cyt-d_ubiquinol_oxidase_su_1"/>
</dbReference>
<evidence type="ECO:0000256" key="3">
    <source>
        <dbReference type="ARBA" id="ARBA00022448"/>
    </source>
</evidence>
<feature type="transmembrane region" description="Helical" evidence="12">
    <location>
        <begin position="91"/>
        <end position="114"/>
    </location>
</feature>
<keyword evidence="6 12" id="KW-0812">Transmembrane</keyword>
<dbReference type="PANTHER" id="PTHR30365:SF14">
    <property type="entry name" value="CYTOCHROME BD MENAQUINOL OXIDASE SUBUNIT I-RELATED"/>
    <property type="match status" value="1"/>
</dbReference>
<keyword evidence="5 12" id="KW-0349">Heme</keyword>
<evidence type="ECO:0000256" key="11">
    <source>
        <dbReference type="ARBA" id="ARBA00023136"/>
    </source>
</evidence>
<proteinExistence type="inferred from homology"/>
<dbReference type="PIRSF" id="PIRSF006446">
    <property type="entry name" value="Cyt_quinol_oxidase_1"/>
    <property type="match status" value="1"/>
</dbReference>
<dbReference type="GO" id="GO:0020037">
    <property type="term" value="F:heme binding"/>
    <property type="evidence" value="ECO:0007669"/>
    <property type="project" value="TreeGrafter"/>
</dbReference>
<feature type="transmembrane region" description="Helical" evidence="12">
    <location>
        <begin position="223"/>
        <end position="242"/>
    </location>
</feature>
<keyword evidence="7 12" id="KW-0479">Metal-binding</keyword>
<dbReference type="GO" id="GO:0005886">
    <property type="term" value="C:plasma membrane"/>
    <property type="evidence" value="ECO:0007669"/>
    <property type="project" value="UniProtKB-SubCell"/>
</dbReference>
<dbReference type="Proteomes" id="UP000044616">
    <property type="component" value="Unassembled WGS sequence"/>
</dbReference>
<feature type="transmembrane region" description="Helical" evidence="12">
    <location>
        <begin position="399"/>
        <end position="428"/>
    </location>
</feature>
<dbReference type="AlphaFoldDB" id="A0A077UI78"/>
<organism evidence="13 14">
    <name type="scientific">Staphylococcus schweitzeri</name>
    <dbReference type="NCBI Taxonomy" id="1654388"/>
    <lineage>
        <taxon>Bacteria</taxon>
        <taxon>Bacillati</taxon>
        <taxon>Bacillota</taxon>
        <taxon>Bacilli</taxon>
        <taxon>Bacillales</taxon>
        <taxon>Staphylococcaceae</taxon>
        <taxon>Staphylococcus</taxon>
    </lineage>
</organism>
<evidence type="ECO:0000256" key="12">
    <source>
        <dbReference type="PIRNR" id="PIRNR006446"/>
    </source>
</evidence>
<accession>A0A077UI78</accession>
<dbReference type="GO" id="GO:0009055">
    <property type="term" value="F:electron transfer activity"/>
    <property type="evidence" value="ECO:0007669"/>
    <property type="project" value="UniProtKB-UniRule"/>
</dbReference>
<evidence type="ECO:0000256" key="9">
    <source>
        <dbReference type="ARBA" id="ARBA00022989"/>
    </source>
</evidence>
<evidence type="ECO:0000256" key="8">
    <source>
        <dbReference type="ARBA" id="ARBA00022982"/>
    </source>
</evidence>
<evidence type="ECO:0000256" key="4">
    <source>
        <dbReference type="ARBA" id="ARBA00022475"/>
    </source>
</evidence>
<keyword evidence="8 12" id="KW-0249">Electron transport</keyword>
<keyword evidence="3 12" id="KW-0813">Transport</keyword>
<dbReference type="EC" id="1.10.3.-" evidence="13"/>
<sequence length="453" mass="51033">MDTVEISRFLTAMTLAVHIIFATIGVGMPLMFAIAEFLGIRKNDLQYIAMAKRWAKAYTITVAVGVVTGTIIGLQLSLIWPTFMEMGGHVIALPLFMETFAFFFEAIFLSIYLYTWDRFKNKWTHFIISIPVIIGGSFSAFFITSVNSFMNTPAGFELKNGKMVNVQPLEAMFNPSFIVRSFHVITTAGMTMAFVIASIAAFKLLRNRQPKDKGYHKKALKMSMIVGFFSTLLSMLAGDLSAKFLHKFQPEKLAAYEWHFDTSSHAKLLLFGVLDEKTHQVKGAIELPGLLSFLADNSVKTKVQGLNDFPKSLHPPLIVHYFFDLMVTMGILCFVISGIYVLTLIFKKLRKFSTHKWLLYGILLTGPASMLAIEFGWFLTEMGRQPWIVRGYMRVAEAATQAGGITFVTILFGILYIILMYTCAYVLIRMFKNKPAYEDVDCLAKKQGGKVEK</sequence>
<evidence type="ECO:0000313" key="14">
    <source>
        <dbReference type="Proteomes" id="UP000044616"/>
    </source>
</evidence>
<reference evidence="13 14" key="1">
    <citation type="submission" date="2014-05" db="EMBL/GenBank/DDBJ databases">
        <authorList>
            <person name="Aslett A.Martin."/>
            <person name="De Silva Nishadi"/>
        </authorList>
    </citation>
    <scope>NUCLEOTIDE SEQUENCE [LARGE SCALE GENOMIC DNA]</scope>
</reference>
<feature type="transmembrane region" description="Helical" evidence="12">
    <location>
        <begin position="15"/>
        <end position="38"/>
    </location>
</feature>
<evidence type="ECO:0000256" key="10">
    <source>
        <dbReference type="ARBA" id="ARBA00023004"/>
    </source>
</evidence>
<keyword evidence="9 12" id="KW-1133">Transmembrane helix</keyword>
<gene>
    <name evidence="13" type="primary">cydA</name>
    <name evidence="13" type="ORF">ERS140147_01295</name>
</gene>
<dbReference type="PANTHER" id="PTHR30365">
    <property type="entry name" value="CYTOCHROME D UBIQUINOL OXIDASE"/>
    <property type="match status" value="1"/>
</dbReference>
<evidence type="ECO:0000256" key="5">
    <source>
        <dbReference type="ARBA" id="ARBA00022617"/>
    </source>
</evidence>
<keyword evidence="13" id="KW-0560">Oxidoreductase</keyword>
<keyword evidence="10 12" id="KW-0408">Iron</keyword>
<dbReference type="GO" id="GO:0016682">
    <property type="term" value="F:oxidoreductase activity, acting on diphenols and related substances as donors, oxygen as acceptor"/>
    <property type="evidence" value="ECO:0007669"/>
    <property type="project" value="TreeGrafter"/>
</dbReference>
<comment type="similarity">
    <text evidence="2 12">Belongs to the cytochrome ubiquinol oxidase subunit 1 family.</text>
</comment>
<dbReference type="GO" id="GO:0019646">
    <property type="term" value="P:aerobic electron transport chain"/>
    <property type="evidence" value="ECO:0007669"/>
    <property type="project" value="InterPro"/>
</dbReference>